<evidence type="ECO:0000313" key="3">
    <source>
        <dbReference type="WBParaSite" id="PgB21_g005_t14"/>
    </source>
</evidence>
<dbReference type="WBParaSite" id="PgB21_g005_t14">
    <property type="protein sequence ID" value="PgB21_g005_t14"/>
    <property type="gene ID" value="PgB21_g005"/>
</dbReference>
<dbReference type="AlphaFoldDB" id="A0A914ZTG9"/>
<dbReference type="WBParaSite" id="PgB21_g005_t13">
    <property type="protein sequence ID" value="PgB21_g005_t13"/>
    <property type="gene ID" value="PgB21_g005"/>
</dbReference>
<evidence type="ECO:0000313" key="1">
    <source>
        <dbReference type="Proteomes" id="UP000887569"/>
    </source>
</evidence>
<sequence>MLKREQWTDELYKVKLGLDVAQNELFALHAARDTKICIVVLVHSFSMGRHDRCDASVHSHIARVGIGCKQSVFHSQGTLLDAVELIAHKKFSGSYYTC</sequence>
<name>A0A914ZTG9_PARUN</name>
<protein>
    <submittedName>
        <fullName evidence="2 3">Coiled-coil domain-containing protein 153</fullName>
    </submittedName>
</protein>
<proteinExistence type="predicted"/>
<organism evidence="1 3">
    <name type="scientific">Parascaris univalens</name>
    <name type="common">Nematode worm</name>
    <dbReference type="NCBI Taxonomy" id="6257"/>
    <lineage>
        <taxon>Eukaryota</taxon>
        <taxon>Metazoa</taxon>
        <taxon>Ecdysozoa</taxon>
        <taxon>Nematoda</taxon>
        <taxon>Chromadorea</taxon>
        <taxon>Rhabditida</taxon>
        <taxon>Spirurina</taxon>
        <taxon>Ascaridomorpha</taxon>
        <taxon>Ascaridoidea</taxon>
        <taxon>Ascarididae</taxon>
        <taxon>Parascaris</taxon>
    </lineage>
</organism>
<reference evidence="2 3" key="1">
    <citation type="submission" date="2022-11" db="UniProtKB">
        <authorList>
            <consortium name="WormBaseParasite"/>
        </authorList>
    </citation>
    <scope>IDENTIFICATION</scope>
</reference>
<accession>A0A914ZTG9</accession>
<dbReference type="Proteomes" id="UP000887569">
    <property type="component" value="Unplaced"/>
</dbReference>
<keyword evidence="1" id="KW-1185">Reference proteome</keyword>
<evidence type="ECO:0000313" key="2">
    <source>
        <dbReference type="WBParaSite" id="PgB21_g005_t13"/>
    </source>
</evidence>